<keyword evidence="4 9" id="KW-0732">Signal</keyword>
<dbReference type="HOGENOM" id="CLU_000288_18_9_1"/>
<protein>
    <recommendedName>
        <fullName evidence="10">Leucine-rich repeat-containing N-terminal plant-type domain-containing protein</fullName>
    </recommendedName>
</protein>
<evidence type="ECO:0000256" key="7">
    <source>
        <dbReference type="ARBA" id="ARBA00023136"/>
    </source>
</evidence>
<dbReference type="InterPro" id="IPR032675">
    <property type="entry name" value="LRR_dom_sf"/>
</dbReference>
<evidence type="ECO:0000256" key="6">
    <source>
        <dbReference type="ARBA" id="ARBA00022989"/>
    </source>
</evidence>
<dbReference type="InterPro" id="IPR001611">
    <property type="entry name" value="Leu-rich_rpt"/>
</dbReference>
<dbReference type="PRINTS" id="PR00019">
    <property type="entry name" value="LEURICHRPT"/>
</dbReference>
<name>A0A0E0G1M8_ORYNI</name>
<keyword evidence="5" id="KW-0677">Repeat</keyword>
<evidence type="ECO:0000313" key="11">
    <source>
        <dbReference type="EnsemblPlants" id="ONIVA02G04730.1"/>
    </source>
</evidence>
<dbReference type="SUPFAM" id="SSF52058">
    <property type="entry name" value="L domain-like"/>
    <property type="match status" value="1"/>
</dbReference>
<keyword evidence="8" id="KW-0325">Glycoprotein</keyword>
<dbReference type="Gene3D" id="3.80.10.10">
    <property type="entry name" value="Ribonuclease Inhibitor"/>
    <property type="match status" value="2"/>
</dbReference>
<evidence type="ECO:0000256" key="5">
    <source>
        <dbReference type="ARBA" id="ARBA00022737"/>
    </source>
</evidence>
<evidence type="ECO:0000259" key="10">
    <source>
        <dbReference type="Pfam" id="PF08263"/>
    </source>
</evidence>
<dbReference type="AlphaFoldDB" id="A0A0E0G1M8"/>
<dbReference type="EnsemblPlants" id="ONIVA02G04730.1">
    <property type="protein sequence ID" value="ONIVA02G04730.1"/>
    <property type="gene ID" value="ONIVA02G04730"/>
</dbReference>
<evidence type="ECO:0000313" key="12">
    <source>
        <dbReference type="Proteomes" id="UP000006591"/>
    </source>
</evidence>
<keyword evidence="7" id="KW-0472">Membrane</keyword>
<keyword evidence="6" id="KW-1133">Transmembrane helix</keyword>
<evidence type="ECO:0000256" key="8">
    <source>
        <dbReference type="ARBA" id="ARBA00023180"/>
    </source>
</evidence>
<proteinExistence type="predicted"/>
<keyword evidence="2" id="KW-0433">Leucine-rich repeat</keyword>
<sequence>MAMAMAMTMLFSLLLVRAAKAADDSGAETEAEALLRWKSTLIDATNSLSSWSIANSTCSWIGVTCDAAGHVTELDLPGADINGTLDALYSAAFENLTTIDLSHNNLDGAIPANICMLRTLTILDLSSNYLVGVIPINISMLIALTVLDLSGNNLAGAIPANISMLHTLTFLDLSSNNLTGAIPYQLSKLPRLAHLGLGDNHLTNPEYAMFFTPMPFLEFLSLSRHFTVFAFLKWHRSNGSR</sequence>
<dbReference type="Pfam" id="PF08263">
    <property type="entry name" value="LRRNT_2"/>
    <property type="match status" value="1"/>
</dbReference>
<dbReference type="InterPro" id="IPR013210">
    <property type="entry name" value="LRR_N_plant-typ"/>
</dbReference>
<dbReference type="FunFam" id="3.80.10.10:FF:000400">
    <property type="entry name" value="Nuclear pore complex protein NUP107"/>
    <property type="match status" value="1"/>
</dbReference>
<dbReference type="STRING" id="4536.A0A0E0G1M8"/>
<comment type="subcellular location">
    <subcellularLocation>
        <location evidence="1">Membrane</location>
        <topology evidence="1">Single-pass type I membrane protein</topology>
    </subcellularLocation>
</comment>
<keyword evidence="12" id="KW-1185">Reference proteome</keyword>
<dbReference type="InterPro" id="IPR046956">
    <property type="entry name" value="RLP23-like"/>
</dbReference>
<dbReference type="Proteomes" id="UP000006591">
    <property type="component" value="Chromosome 2"/>
</dbReference>
<organism evidence="11">
    <name type="scientific">Oryza nivara</name>
    <name type="common">Indian wild rice</name>
    <name type="synonym">Oryza sativa f. spontanea</name>
    <dbReference type="NCBI Taxonomy" id="4536"/>
    <lineage>
        <taxon>Eukaryota</taxon>
        <taxon>Viridiplantae</taxon>
        <taxon>Streptophyta</taxon>
        <taxon>Embryophyta</taxon>
        <taxon>Tracheophyta</taxon>
        <taxon>Spermatophyta</taxon>
        <taxon>Magnoliopsida</taxon>
        <taxon>Liliopsida</taxon>
        <taxon>Poales</taxon>
        <taxon>Poaceae</taxon>
        <taxon>BOP clade</taxon>
        <taxon>Oryzoideae</taxon>
        <taxon>Oryzeae</taxon>
        <taxon>Oryzinae</taxon>
        <taxon>Oryza</taxon>
    </lineage>
</organism>
<evidence type="ECO:0000256" key="4">
    <source>
        <dbReference type="ARBA" id="ARBA00022729"/>
    </source>
</evidence>
<feature type="chain" id="PRO_5002360026" description="Leucine-rich repeat-containing N-terminal plant-type domain-containing protein" evidence="9">
    <location>
        <begin position="22"/>
        <end position="241"/>
    </location>
</feature>
<dbReference type="Pfam" id="PF13855">
    <property type="entry name" value="LRR_8"/>
    <property type="match status" value="1"/>
</dbReference>
<dbReference type="Pfam" id="PF00560">
    <property type="entry name" value="LRR_1"/>
    <property type="match status" value="2"/>
</dbReference>
<evidence type="ECO:0000256" key="3">
    <source>
        <dbReference type="ARBA" id="ARBA00022692"/>
    </source>
</evidence>
<accession>A0A0E0G1M8</accession>
<keyword evidence="3" id="KW-0812">Transmembrane</keyword>
<evidence type="ECO:0000256" key="2">
    <source>
        <dbReference type="ARBA" id="ARBA00022614"/>
    </source>
</evidence>
<evidence type="ECO:0000256" key="9">
    <source>
        <dbReference type="SAM" id="SignalP"/>
    </source>
</evidence>
<dbReference type="OMA" id="WATHGQR"/>
<dbReference type="PANTHER" id="PTHR48063">
    <property type="entry name" value="LRR RECEPTOR-LIKE KINASE"/>
    <property type="match status" value="1"/>
</dbReference>
<dbReference type="GO" id="GO:0016020">
    <property type="term" value="C:membrane"/>
    <property type="evidence" value="ECO:0007669"/>
    <property type="project" value="UniProtKB-SubCell"/>
</dbReference>
<reference evidence="11" key="2">
    <citation type="submission" date="2018-04" db="EMBL/GenBank/DDBJ databases">
        <title>OnivRS2 (Oryza nivara Reference Sequence Version 2).</title>
        <authorList>
            <person name="Zhang J."/>
            <person name="Kudrna D."/>
            <person name="Lee S."/>
            <person name="Talag J."/>
            <person name="Rajasekar S."/>
            <person name="Welchert J."/>
            <person name="Hsing Y.-I."/>
            <person name="Wing R.A."/>
        </authorList>
    </citation>
    <scope>NUCLEOTIDE SEQUENCE [LARGE SCALE GENOMIC DNA]</scope>
    <source>
        <strain evidence="11">SL10</strain>
    </source>
</reference>
<reference evidence="11" key="1">
    <citation type="submission" date="2015-04" db="UniProtKB">
        <authorList>
            <consortium name="EnsemblPlants"/>
        </authorList>
    </citation>
    <scope>IDENTIFICATION</scope>
    <source>
        <strain evidence="11">SL10</strain>
    </source>
</reference>
<dbReference type="Gramene" id="ONIVA02G04730.1">
    <property type="protein sequence ID" value="ONIVA02G04730.1"/>
    <property type="gene ID" value="ONIVA02G04730"/>
</dbReference>
<evidence type="ECO:0000256" key="1">
    <source>
        <dbReference type="ARBA" id="ARBA00004479"/>
    </source>
</evidence>
<feature type="domain" description="Leucine-rich repeat-containing N-terminal plant-type" evidence="10">
    <location>
        <begin position="28"/>
        <end position="66"/>
    </location>
</feature>
<feature type="signal peptide" evidence="9">
    <location>
        <begin position="1"/>
        <end position="21"/>
    </location>
</feature>